<evidence type="ECO:0000256" key="2">
    <source>
        <dbReference type="ARBA" id="ARBA00009858"/>
    </source>
</evidence>
<feature type="disulfide bond" evidence="6">
    <location>
        <begin position="10"/>
        <end position="41"/>
    </location>
</feature>
<dbReference type="OrthoDB" id="13601at2759"/>
<dbReference type="Pfam" id="PF08991">
    <property type="entry name" value="CMC4"/>
    <property type="match status" value="1"/>
</dbReference>
<keyword evidence="4" id="KW-0496">Mitochondrion</keyword>
<proteinExistence type="inferred from homology"/>
<dbReference type="GO" id="GO:0005758">
    <property type="term" value="C:mitochondrial intermembrane space"/>
    <property type="evidence" value="ECO:0007669"/>
    <property type="project" value="UniProtKB-SubCell"/>
</dbReference>
<dbReference type="Proteomes" id="UP000076761">
    <property type="component" value="Unassembled WGS sequence"/>
</dbReference>
<evidence type="ECO:0000313" key="8">
    <source>
        <dbReference type="Proteomes" id="UP000076761"/>
    </source>
</evidence>
<protein>
    <recommendedName>
        <fullName evidence="3">Cx9C motif-containing protein 4, mitochondrial</fullName>
    </recommendedName>
</protein>
<evidence type="ECO:0000256" key="4">
    <source>
        <dbReference type="ARBA" id="ARBA00023128"/>
    </source>
</evidence>
<dbReference type="EMBL" id="KV425595">
    <property type="protein sequence ID" value="KZT22453.1"/>
    <property type="molecule type" value="Genomic_DNA"/>
</dbReference>
<dbReference type="STRING" id="1314782.A0A165QHW7"/>
<dbReference type="InterPro" id="IPR027179">
    <property type="entry name" value="CMC4"/>
</dbReference>
<sequence>MAKPQESDSCQVQACELQSCLNKNTYSPEKCEKHMRQLYLCCESMYKATQDKGESTACPMPSAVRRWLKNHPE</sequence>
<name>A0A165QHW7_9AGAM</name>
<comment type="similarity">
    <text evidence="2">Belongs to the CMC4 family.</text>
</comment>
<organism evidence="7 8">
    <name type="scientific">Neolentinus lepideus HHB14362 ss-1</name>
    <dbReference type="NCBI Taxonomy" id="1314782"/>
    <lineage>
        <taxon>Eukaryota</taxon>
        <taxon>Fungi</taxon>
        <taxon>Dikarya</taxon>
        <taxon>Basidiomycota</taxon>
        <taxon>Agaricomycotina</taxon>
        <taxon>Agaricomycetes</taxon>
        <taxon>Gloeophyllales</taxon>
        <taxon>Gloeophyllaceae</taxon>
        <taxon>Neolentinus</taxon>
    </lineage>
</organism>
<feature type="disulfide bond" evidence="6">
    <location>
        <begin position="42"/>
        <end position="58"/>
    </location>
</feature>
<reference evidence="7 8" key="1">
    <citation type="journal article" date="2016" name="Mol. Biol. Evol.">
        <title>Comparative Genomics of Early-Diverging Mushroom-Forming Fungi Provides Insights into the Origins of Lignocellulose Decay Capabilities.</title>
        <authorList>
            <person name="Nagy L.G."/>
            <person name="Riley R."/>
            <person name="Tritt A."/>
            <person name="Adam C."/>
            <person name="Daum C."/>
            <person name="Floudas D."/>
            <person name="Sun H."/>
            <person name="Yadav J.S."/>
            <person name="Pangilinan J."/>
            <person name="Larsson K.H."/>
            <person name="Matsuura K."/>
            <person name="Barry K."/>
            <person name="Labutti K."/>
            <person name="Kuo R."/>
            <person name="Ohm R.A."/>
            <person name="Bhattacharya S.S."/>
            <person name="Shirouzu T."/>
            <person name="Yoshinaga Y."/>
            <person name="Martin F.M."/>
            <person name="Grigoriev I.V."/>
            <person name="Hibbett D.S."/>
        </authorList>
    </citation>
    <scope>NUCLEOTIDE SEQUENCE [LARGE SCALE GENOMIC DNA]</scope>
    <source>
        <strain evidence="7 8">HHB14362 ss-1</strain>
    </source>
</reference>
<dbReference type="PANTHER" id="PTHR15590">
    <property type="entry name" value="CX9C MOTIF-CONTAINING PROTEIN 4"/>
    <property type="match status" value="1"/>
</dbReference>
<dbReference type="FunCoup" id="A0A165QHW7">
    <property type="interactions" value="33"/>
</dbReference>
<feature type="disulfide bond" evidence="6">
    <location>
        <begin position="20"/>
        <end position="31"/>
    </location>
</feature>
<evidence type="ECO:0000313" key="7">
    <source>
        <dbReference type="EMBL" id="KZT22453.1"/>
    </source>
</evidence>
<gene>
    <name evidence="7" type="ORF">NEOLEDRAFT_1137897</name>
</gene>
<evidence type="ECO:0000256" key="5">
    <source>
        <dbReference type="ARBA" id="ARBA00023157"/>
    </source>
</evidence>
<dbReference type="PROSITE" id="PS51808">
    <property type="entry name" value="CHCH"/>
    <property type="match status" value="1"/>
</dbReference>
<evidence type="ECO:0000256" key="3">
    <source>
        <dbReference type="ARBA" id="ARBA00019406"/>
    </source>
</evidence>
<keyword evidence="5 6" id="KW-1015">Disulfide bond</keyword>
<accession>A0A165QHW7</accession>
<dbReference type="InParanoid" id="A0A165QHW7"/>
<dbReference type="PANTHER" id="PTHR15590:SF0">
    <property type="entry name" value="CX9C MOTIF-CONTAINING PROTEIN 4"/>
    <property type="match status" value="1"/>
</dbReference>
<dbReference type="Gene3D" id="1.10.287.1130">
    <property type="entry name" value="CytochromE C oxidase copper chaperone"/>
    <property type="match status" value="1"/>
</dbReference>
<comment type="subcellular location">
    <subcellularLocation>
        <location evidence="1">Mitochondrion intermembrane space</location>
    </subcellularLocation>
</comment>
<evidence type="ECO:0000256" key="1">
    <source>
        <dbReference type="ARBA" id="ARBA00004569"/>
    </source>
</evidence>
<evidence type="ECO:0000256" key="6">
    <source>
        <dbReference type="PIRSR" id="PIRSR627179-50"/>
    </source>
</evidence>
<keyword evidence="8" id="KW-1185">Reference proteome</keyword>
<dbReference type="AlphaFoldDB" id="A0A165QHW7"/>
<dbReference type="InterPro" id="IPR009069">
    <property type="entry name" value="Cys_alpha_HP_mot_SF"/>
</dbReference>
<dbReference type="SUPFAM" id="SSF47072">
    <property type="entry name" value="Cysteine alpha-hairpin motif"/>
    <property type="match status" value="1"/>
</dbReference>